<evidence type="ECO:0000313" key="1">
    <source>
        <dbReference type="Ensembl" id="ENSCVAP00000009896.1"/>
    </source>
</evidence>
<dbReference type="InterPro" id="IPR000225">
    <property type="entry name" value="Armadillo"/>
</dbReference>
<organism evidence="1 2">
    <name type="scientific">Cyprinodon variegatus</name>
    <name type="common">Sheepshead minnow</name>
    <dbReference type="NCBI Taxonomy" id="28743"/>
    <lineage>
        <taxon>Eukaryota</taxon>
        <taxon>Metazoa</taxon>
        <taxon>Chordata</taxon>
        <taxon>Craniata</taxon>
        <taxon>Vertebrata</taxon>
        <taxon>Euteleostomi</taxon>
        <taxon>Actinopterygii</taxon>
        <taxon>Neopterygii</taxon>
        <taxon>Teleostei</taxon>
        <taxon>Neoteleostei</taxon>
        <taxon>Acanthomorphata</taxon>
        <taxon>Ovalentaria</taxon>
        <taxon>Atherinomorphae</taxon>
        <taxon>Cyprinodontiformes</taxon>
        <taxon>Cyprinodontidae</taxon>
        <taxon>Cyprinodon</taxon>
    </lineage>
</organism>
<dbReference type="InterPro" id="IPR011989">
    <property type="entry name" value="ARM-like"/>
</dbReference>
<name>A0A3Q2CVN4_CYPVA</name>
<accession>A0A3Q2CVN4</accession>
<evidence type="ECO:0000313" key="2">
    <source>
        <dbReference type="Proteomes" id="UP000265020"/>
    </source>
</evidence>
<dbReference type="GO" id="GO:0019894">
    <property type="term" value="F:kinesin binding"/>
    <property type="evidence" value="ECO:0007669"/>
    <property type="project" value="InterPro"/>
</dbReference>
<dbReference type="SMART" id="SM01297">
    <property type="entry name" value="KAP"/>
    <property type="match status" value="1"/>
</dbReference>
<dbReference type="GO" id="GO:0035869">
    <property type="term" value="C:ciliary transition zone"/>
    <property type="evidence" value="ECO:0007669"/>
    <property type="project" value="TreeGrafter"/>
</dbReference>
<dbReference type="GO" id="GO:0007018">
    <property type="term" value="P:microtubule-based movement"/>
    <property type="evidence" value="ECO:0007669"/>
    <property type="project" value="TreeGrafter"/>
</dbReference>
<dbReference type="Proteomes" id="UP000265020">
    <property type="component" value="Unassembled WGS sequence"/>
</dbReference>
<reference evidence="1" key="2">
    <citation type="submission" date="2025-09" db="UniProtKB">
        <authorList>
            <consortium name="Ensembl"/>
        </authorList>
    </citation>
    <scope>IDENTIFICATION</scope>
</reference>
<dbReference type="Ensembl" id="ENSCVAT00000029344.1">
    <property type="protein sequence ID" value="ENSCVAP00000009896.1"/>
    <property type="gene ID" value="ENSCVAG00000012048.1"/>
</dbReference>
<dbReference type="Gene3D" id="1.25.10.10">
    <property type="entry name" value="Leucine-rich Repeat Variant"/>
    <property type="match status" value="1"/>
</dbReference>
<dbReference type="STRING" id="28743.ENSCVAP00000009896"/>
<dbReference type="GO" id="GO:0016939">
    <property type="term" value="C:kinesin II complex"/>
    <property type="evidence" value="ECO:0007669"/>
    <property type="project" value="TreeGrafter"/>
</dbReference>
<protein>
    <submittedName>
        <fullName evidence="1">Kinesin-associated protein 3a</fullName>
    </submittedName>
</protein>
<sequence>MECSLDVHPTEMALVVQYELKATCLGKLGEPIAQKRKECQKIIRLKNLDSNTDTASLAQKVVQECPLIHESKLQEVEQQLYYLQNHNQEQKSLSPKGFAPYKGQELEEKASINSLDQYVKLLYEEIQEKIRGARLILKLALNPDNLLELMRQSAISALARVLSEDWRQSVDLATTIVHIFFCFSSFSKFHCMISEFKIGALCMDIIEHELSRFDLWREELQRKKKRQDMKTEHDKAYRKYRSLLAKQERLLQIALSLLLNLAEDNQTELKMKNKNLVHMLVKLLEREDQGLLVVVVSILKMLSIFSKNKDDMAEVAVVEKLARLLCCDHQELLSTTLGLLLNLSFDKVLRGQMVQAGLISKLSSLLADPAQKQLSLRALYHISIDDASKPLFAETDCIPQLMKMVYEGGTDILDMEPVALCINLAANECNAQLICEGKGLKMLMKRALKLKDVLVMKIIRNISQHGGTTKNLFLDHIGDLAAQIREEKAEEFVIECLGTLANLTIPELNWELVLKEYHLVPYMTEKLRAVSNEDDLLLELVVLIGTVSKDESCAAMLVSSDIIPILMELLADKIWDEEFAYQILYVFSQMVIHQATRDIIIQNSSILLCTPGTGGLTIFYEYWNQKKIKLENFRSYNSQWLEKVGYHLSWDDKDHFDYSKDMEKLSFTAGTGKIPIIRGGNDTRFWFWWIFSLPCVVLSRWDPLCGQIRQPGQPEQRPERSRTLRR</sequence>
<dbReference type="GO" id="GO:0005930">
    <property type="term" value="C:axoneme"/>
    <property type="evidence" value="ECO:0007669"/>
    <property type="project" value="TreeGrafter"/>
</dbReference>
<reference evidence="1" key="1">
    <citation type="submission" date="2025-08" db="UniProtKB">
        <authorList>
            <consortium name="Ensembl"/>
        </authorList>
    </citation>
    <scope>IDENTIFICATION</scope>
</reference>
<dbReference type="SUPFAM" id="SSF48371">
    <property type="entry name" value="ARM repeat"/>
    <property type="match status" value="1"/>
</dbReference>
<dbReference type="AlphaFoldDB" id="A0A3Q2CVN4"/>
<dbReference type="InterPro" id="IPR016024">
    <property type="entry name" value="ARM-type_fold"/>
</dbReference>
<dbReference type="PANTHER" id="PTHR15605">
    <property type="entry name" value="KINESIN-ASSOCIATED PROTEINS"/>
    <property type="match status" value="1"/>
</dbReference>
<dbReference type="InterPro" id="IPR008658">
    <property type="entry name" value="KAP3"/>
</dbReference>
<proteinExistence type="predicted"/>
<keyword evidence="2" id="KW-1185">Reference proteome</keyword>
<dbReference type="GO" id="GO:0044782">
    <property type="term" value="P:cilium organization"/>
    <property type="evidence" value="ECO:0007669"/>
    <property type="project" value="TreeGrafter"/>
</dbReference>
<dbReference type="PANTHER" id="PTHR15605:SF2">
    <property type="entry name" value="KINESIN-ASSOCIATED PROTEIN 3"/>
    <property type="match status" value="1"/>
</dbReference>
<dbReference type="Pfam" id="PF05804">
    <property type="entry name" value="KAP"/>
    <property type="match status" value="1"/>
</dbReference>
<dbReference type="SMART" id="SM00185">
    <property type="entry name" value="ARM"/>
    <property type="match status" value="4"/>
</dbReference>
<dbReference type="GeneTree" id="ENSGT00390000003574"/>